<dbReference type="PROSITE" id="PS51375">
    <property type="entry name" value="PPR"/>
    <property type="match status" value="3"/>
</dbReference>
<organism evidence="5 6">
    <name type="scientific">Pleurotus ostreatus (strain PC15)</name>
    <name type="common">Oyster mushroom</name>
    <dbReference type="NCBI Taxonomy" id="1137138"/>
    <lineage>
        <taxon>Eukaryota</taxon>
        <taxon>Fungi</taxon>
        <taxon>Dikarya</taxon>
        <taxon>Basidiomycota</taxon>
        <taxon>Agaricomycotina</taxon>
        <taxon>Agaricomycetes</taxon>
        <taxon>Agaricomycetidae</taxon>
        <taxon>Agaricales</taxon>
        <taxon>Pleurotineae</taxon>
        <taxon>Pleurotaceae</taxon>
        <taxon>Pleurotus</taxon>
    </lineage>
</organism>
<feature type="compositionally biased region" description="Basic residues" evidence="3">
    <location>
        <begin position="114"/>
        <end position="123"/>
    </location>
</feature>
<dbReference type="Pfam" id="PF01535">
    <property type="entry name" value="PPR"/>
    <property type="match status" value="2"/>
</dbReference>
<evidence type="ECO:0000256" key="2">
    <source>
        <dbReference type="PROSITE-ProRule" id="PRU00708"/>
    </source>
</evidence>
<dbReference type="InterPro" id="IPR033443">
    <property type="entry name" value="PROP1-like_PPR_dom"/>
</dbReference>
<feature type="repeat" description="PPR" evidence="2">
    <location>
        <begin position="540"/>
        <end position="574"/>
    </location>
</feature>
<feature type="repeat" description="PPR" evidence="2">
    <location>
        <begin position="1096"/>
        <end position="1130"/>
    </location>
</feature>
<accession>A0A067NPF7</accession>
<dbReference type="Pfam" id="PF13812">
    <property type="entry name" value="PPR_3"/>
    <property type="match status" value="1"/>
</dbReference>
<dbReference type="Gene3D" id="1.25.40.10">
    <property type="entry name" value="Tetratricopeptide repeat domain"/>
    <property type="match status" value="4"/>
</dbReference>
<evidence type="ECO:0000256" key="3">
    <source>
        <dbReference type="SAM" id="MobiDB-lite"/>
    </source>
</evidence>
<proteinExistence type="predicted"/>
<protein>
    <recommendedName>
        <fullName evidence="4">PROP1-like PPR domain-containing protein</fullName>
    </recommendedName>
</protein>
<dbReference type="InterPro" id="IPR011990">
    <property type="entry name" value="TPR-like_helical_dom_sf"/>
</dbReference>
<dbReference type="STRING" id="1137138.A0A067NPF7"/>
<dbReference type="OrthoDB" id="411857at2759"/>
<feature type="region of interest" description="Disordered" evidence="3">
    <location>
        <begin position="35"/>
        <end position="67"/>
    </location>
</feature>
<evidence type="ECO:0000256" key="1">
    <source>
        <dbReference type="ARBA" id="ARBA00022737"/>
    </source>
</evidence>
<keyword evidence="1" id="KW-0677">Repeat</keyword>
<dbReference type="NCBIfam" id="TIGR00756">
    <property type="entry name" value="PPR"/>
    <property type="match status" value="3"/>
</dbReference>
<gene>
    <name evidence="5" type="ORF">PLEOSDRAFT_1092710</name>
</gene>
<name>A0A067NPF7_PLEO1</name>
<dbReference type="Pfam" id="PF17177">
    <property type="entry name" value="PPR_long"/>
    <property type="match status" value="1"/>
</dbReference>
<dbReference type="InterPro" id="IPR002885">
    <property type="entry name" value="PPR_rpt"/>
</dbReference>
<dbReference type="Proteomes" id="UP000027073">
    <property type="component" value="Unassembled WGS sequence"/>
</dbReference>
<dbReference type="GO" id="GO:0003729">
    <property type="term" value="F:mRNA binding"/>
    <property type="evidence" value="ECO:0007669"/>
    <property type="project" value="TreeGrafter"/>
</dbReference>
<dbReference type="VEuPathDB" id="FungiDB:PLEOSDRAFT_1092710"/>
<evidence type="ECO:0000313" key="5">
    <source>
        <dbReference type="EMBL" id="KDQ28860.1"/>
    </source>
</evidence>
<feature type="repeat" description="PPR" evidence="2">
    <location>
        <begin position="1131"/>
        <end position="1166"/>
    </location>
</feature>
<feature type="region of interest" description="Disordered" evidence="3">
    <location>
        <begin position="114"/>
        <end position="134"/>
    </location>
</feature>
<dbReference type="PANTHER" id="PTHR47938:SF35">
    <property type="entry name" value="PENTATRICOPEPTIDE REPEAT-CONTAINING PROTEIN 4, MITOCHONDRIAL-RELATED"/>
    <property type="match status" value="1"/>
</dbReference>
<feature type="compositionally biased region" description="Low complexity" evidence="3">
    <location>
        <begin position="199"/>
        <end position="225"/>
    </location>
</feature>
<feature type="compositionally biased region" description="Low complexity" evidence="3">
    <location>
        <begin position="41"/>
        <end position="54"/>
    </location>
</feature>
<feature type="domain" description="PROP1-like PPR" evidence="4">
    <location>
        <begin position="1075"/>
        <end position="1212"/>
    </location>
</feature>
<feature type="region of interest" description="Disordered" evidence="3">
    <location>
        <begin position="173"/>
        <end position="234"/>
    </location>
</feature>
<reference evidence="6" key="1">
    <citation type="journal article" date="2014" name="Proc. Natl. Acad. Sci. U.S.A.">
        <title>Extensive sampling of basidiomycete genomes demonstrates inadequacy of the white-rot/brown-rot paradigm for wood decay fungi.</title>
        <authorList>
            <person name="Riley R."/>
            <person name="Salamov A.A."/>
            <person name="Brown D.W."/>
            <person name="Nagy L.G."/>
            <person name="Floudas D."/>
            <person name="Held B.W."/>
            <person name="Levasseur A."/>
            <person name="Lombard V."/>
            <person name="Morin E."/>
            <person name="Otillar R."/>
            <person name="Lindquist E.A."/>
            <person name="Sun H."/>
            <person name="LaButti K.M."/>
            <person name="Schmutz J."/>
            <person name="Jabbour D."/>
            <person name="Luo H."/>
            <person name="Baker S.E."/>
            <person name="Pisabarro A.G."/>
            <person name="Walton J.D."/>
            <person name="Blanchette R.A."/>
            <person name="Henrissat B."/>
            <person name="Martin F."/>
            <person name="Cullen D."/>
            <person name="Hibbett D.S."/>
            <person name="Grigoriev I.V."/>
        </authorList>
    </citation>
    <scope>NUCLEOTIDE SEQUENCE [LARGE SCALE GENOMIC DNA]</scope>
    <source>
        <strain evidence="6">PC15</strain>
    </source>
</reference>
<sequence>MLPKVANHILHQTTRAAAVVQSHSTHTIRNVLRTDTTTNLPPWNGSSSSSNWGNNGPGPGSAKYNAGSRFQNGYTGAGRAVTHANAITSQDQTFGRDDDSEEFQVKRVSLIRRPKSKSPRLRSHSLSVNAQERNERGENLGVLESVQIHARSRHAFAQAPSSNVDHMLLASGPIPSVTTAPTPVLVRRNSTSVTREQTSSSEPPLSPPANAASSSPSTDPAAPQSVAPPQPASSVTDDATYMALCAALESQDPAQVVTTVANFVESAQNPSVAQFNKALEALHETRRAGEPLTLILDTYNAMLARSLIPNFRTYFILMLALTDRDHEVHRMIHSLSVRSDKRMISGTTPPSSPQIGIDQTRVEQLKRENNFGSALSLFEATIAIDGNSKLPGMAYNQLLRACSYHASVDSAIHVFAQLEARKDIRPSALTYLYMMSTYTNANDANGARAVFDEFLSAVKEGRVVWNVAPCKPEKQIYDPSKPLQRSTASRNIQLQIWNKMIEASFRSNPPVPVDAISLFETMLNSPAPPLFGPSDVPPPASSTYTTIINGFVSTGDLDSALSWFDNLLKQADPPRNPFESTKRPVRPDVVAWMTILDALAFASNKDFNRVDDLNRLFKTFCANANRDGLEVRIVDRLITFQANMNHMRDIPRRSFSPSQRDTLKARLDFLVQYVLSEKFKRPQAQNMIHEVVTAYLQLGHLPSAINLLELQIADEMNTLDQQRTEGIITPEVAGNAQTAIQNLAVQRVQEIYDIQRQSDQDLPFGAAIQLARICDKIGVLPSLNAQAAELLHSYGIAKRDGQIVNDLASRDWELLAYAAAEMELPQQDGSLPSKSTIKDYAFAGGVVELLEDMAKNNVNLQQLQQVLVQRMVQAIFLNKGVDVLKATFKRMGPAYEQFLANPQRELDALAEAVATSPVSESDNGSVETDSSTLVADLRINPYTTQFIDELLQVTKENRKPDPLTAYARFEAELQKGITAGPAVLGRLIQGLGRLGEVDKVREVYTVAQSVLMSLEYNKKWQSQAWFMIEDSMIIALAHAGDIDSAHVHRIRILDQGGAPTADAYGALILYVKDTTDDTSNAMALFQEAQSQNVAPNLYLYNNIISKLAKARKADYALELFQEMKAAHIRPSSITYGALIGACARVGDVHSAEILFDEMTKQTNFKPRIPPYNTMMQLYTTTKPNRDRALFYYNALLRAGIRPTAHTYKLLLDTYGTIEPVDINAMEDVFKHLEEDSNVAIQGAHWAAVINAWGCVVKDLDKAIETFDAIATHPSTLKSSTPLPDAVVFEAMINVLVAHHRTDLIPHFLEKLNAAGIHMTAYIANCLIKGYALNGELDHARSIFESLQDPPEGVAAPHNHAPHQPTQSTKVEVMAPVYREPSTWEVMVRAELGAGNRDNALFLLERLQARQYPDAVYNRISGIMLDYTTPSP</sequence>
<evidence type="ECO:0000313" key="6">
    <source>
        <dbReference type="Proteomes" id="UP000027073"/>
    </source>
</evidence>
<feature type="compositionally biased region" description="Polar residues" evidence="3">
    <location>
        <begin position="188"/>
        <end position="198"/>
    </location>
</feature>
<evidence type="ECO:0000259" key="4">
    <source>
        <dbReference type="Pfam" id="PF17177"/>
    </source>
</evidence>
<dbReference type="HOGENOM" id="CLU_002074_1_0_1"/>
<dbReference type="PANTHER" id="PTHR47938">
    <property type="entry name" value="RESPIRATORY COMPLEX I CHAPERONE (CIA84), PUTATIVE (AFU_ORTHOLOGUE AFUA_2G06020)-RELATED"/>
    <property type="match status" value="1"/>
</dbReference>
<dbReference type="EMBL" id="KL198007">
    <property type="protein sequence ID" value="KDQ28860.1"/>
    <property type="molecule type" value="Genomic_DNA"/>
</dbReference>
<dbReference type="InParanoid" id="A0A067NPF7"/>